<keyword evidence="4" id="KW-0472">Membrane</keyword>
<dbReference type="Proteomes" id="UP000002051">
    <property type="component" value="Chromosome 8"/>
</dbReference>
<reference evidence="5 8" key="2">
    <citation type="journal article" date="2014" name="BMC Genomics">
        <title>An improved genome release (version Mt4.0) for the model legume Medicago truncatula.</title>
        <authorList>
            <person name="Tang H."/>
            <person name="Krishnakumar V."/>
            <person name="Bidwell S."/>
            <person name="Rosen B."/>
            <person name="Chan A."/>
            <person name="Zhou S."/>
            <person name="Gentzbittel L."/>
            <person name="Childs K.L."/>
            <person name="Yandell M."/>
            <person name="Gundlach H."/>
            <person name="Mayer K.F."/>
            <person name="Schwartz D.C."/>
            <person name="Town C.D."/>
        </authorList>
    </citation>
    <scope>GENOME REANNOTATION</scope>
    <source>
        <strain evidence="5">A17</strain>
        <strain evidence="7 8">cv. Jemalong A17</strain>
    </source>
</reference>
<reference evidence="6" key="4">
    <citation type="journal article" date="2018" name="Nat. Plants">
        <title>Whole-genome landscape of Medicago truncatula symbiotic genes.</title>
        <authorList>
            <person name="Pecrix Y."/>
            <person name="Gamas P."/>
            <person name="Carrere S."/>
        </authorList>
    </citation>
    <scope>NUCLEOTIDE SEQUENCE</scope>
    <source>
        <tissue evidence="6">Leaves</tissue>
    </source>
</reference>
<gene>
    <name evidence="7" type="primary">11437619</name>
    <name evidence="5" type="ordered locus">MTR_8g074580</name>
    <name evidence="6" type="ORF">MtrunA17_Chr8g0370981</name>
</gene>
<dbReference type="GO" id="GO:0016042">
    <property type="term" value="P:lipid catabolic process"/>
    <property type="evidence" value="ECO:0007669"/>
    <property type="project" value="UniProtKB-KW"/>
</dbReference>
<comment type="similarity">
    <text evidence="1">Belongs to the 'GDSL' lipolytic enzyme family.</text>
</comment>
<dbReference type="OMA" id="WGEVVFF"/>
<accession>G7LA93</accession>
<protein>
    <submittedName>
        <fullName evidence="5">GDSL-like lipase/acylhydrolase</fullName>
    </submittedName>
    <submittedName>
        <fullName evidence="6">Putative triacylglycerol lipase</fullName>
        <ecNumber evidence="6">3.1.1.3</ecNumber>
    </submittedName>
</protein>
<dbReference type="Pfam" id="PF00657">
    <property type="entry name" value="Lipase_GDSL"/>
    <property type="match status" value="1"/>
</dbReference>
<evidence type="ECO:0000313" key="7">
    <source>
        <dbReference type="EnsemblPlants" id="AET03684"/>
    </source>
</evidence>
<dbReference type="eggNOG" id="KOG0017">
    <property type="taxonomic scope" value="Eukaryota"/>
</dbReference>
<evidence type="ECO:0000256" key="4">
    <source>
        <dbReference type="SAM" id="Phobius"/>
    </source>
</evidence>
<feature type="transmembrane region" description="Helical" evidence="4">
    <location>
        <begin position="12"/>
        <end position="31"/>
    </location>
</feature>
<dbReference type="InterPro" id="IPR001087">
    <property type="entry name" value="GDSL"/>
</dbReference>
<proteinExistence type="inferred from homology"/>
<dbReference type="InterPro" id="IPR036514">
    <property type="entry name" value="SGNH_hydro_sf"/>
</dbReference>
<sequence>MTSFNGDKSSIIAKNYYALVILFLLYFVAMLDKFVADEIKAAPTLYLFGDSTFDVGTNNFLNSKTKANSPYYGIDFHISFPTGRFSNGLNTADQIARQFGYTKSPPSYLDLEKLQYTFKQNIMVGVNFASGGSGILRYTGYKQSGEVICLEKQVHQFASVHENITKTLGPEKSANFVSKALFLISIGSNDLFDYERNESGVFHLGKEENLAVLQQNYYSYITKLYELGARKFGILSIPPIGCYPVVTSTNGGNCVKPLNDFAVAFYKATKTFLQKLSLELEGFEYSLGNIYAMFTTMLKHPLVFGLNDTKSACCGIGKLNGEGPCLKTLKENRCGIGMFNEDGLLFKSLNDKLLGIRKFSIEDSCVKPLNINLCVNRDNHLFWDWLHITERASKLIAEMVFEGGIEFVFPKNFSQLVS</sequence>
<dbReference type="OrthoDB" id="1600564at2759"/>
<dbReference type="PANTHER" id="PTHR45648">
    <property type="entry name" value="GDSL LIPASE/ACYLHYDROLASE FAMILY PROTEIN (AFU_ORTHOLOGUE AFUA_4G14700)"/>
    <property type="match status" value="1"/>
</dbReference>
<keyword evidence="3" id="KW-0443">Lipid metabolism</keyword>
<dbReference type="EMBL" id="CM001224">
    <property type="protein sequence ID" value="AET03684.1"/>
    <property type="molecule type" value="Genomic_DNA"/>
</dbReference>
<dbReference type="PaxDb" id="3880-AET03684"/>
<evidence type="ECO:0000256" key="3">
    <source>
        <dbReference type="ARBA" id="ARBA00022963"/>
    </source>
</evidence>
<evidence type="ECO:0000313" key="6">
    <source>
        <dbReference type="EMBL" id="RHN41904.1"/>
    </source>
</evidence>
<evidence type="ECO:0000313" key="8">
    <source>
        <dbReference type="Proteomes" id="UP000002051"/>
    </source>
</evidence>
<keyword evidence="8" id="KW-1185">Reference proteome</keyword>
<dbReference type="HOGENOM" id="CLU_015101_0_2_1"/>
<evidence type="ECO:0000256" key="1">
    <source>
        <dbReference type="ARBA" id="ARBA00008668"/>
    </source>
</evidence>
<organism evidence="5 8">
    <name type="scientific">Medicago truncatula</name>
    <name type="common">Barrel medic</name>
    <name type="synonym">Medicago tribuloides</name>
    <dbReference type="NCBI Taxonomy" id="3880"/>
    <lineage>
        <taxon>Eukaryota</taxon>
        <taxon>Viridiplantae</taxon>
        <taxon>Streptophyta</taxon>
        <taxon>Embryophyta</taxon>
        <taxon>Tracheophyta</taxon>
        <taxon>Spermatophyta</taxon>
        <taxon>Magnoliopsida</taxon>
        <taxon>eudicotyledons</taxon>
        <taxon>Gunneridae</taxon>
        <taxon>Pentapetalae</taxon>
        <taxon>rosids</taxon>
        <taxon>fabids</taxon>
        <taxon>Fabales</taxon>
        <taxon>Fabaceae</taxon>
        <taxon>Papilionoideae</taxon>
        <taxon>50 kb inversion clade</taxon>
        <taxon>NPAAA clade</taxon>
        <taxon>Hologalegina</taxon>
        <taxon>IRL clade</taxon>
        <taxon>Trifolieae</taxon>
        <taxon>Medicago</taxon>
    </lineage>
</organism>
<dbReference type="SUPFAM" id="SSF52266">
    <property type="entry name" value="SGNH hydrolase"/>
    <property type="match status" value="1"/>
</dbReference>
<dbReference type="EMBL" id="PSQE01000008">
    <property type="protein sequence ID" value="RHN41904.1"/>
    <property type="molecule type" value="Genomic_DNA"/>
</dbReference>
<dbReference type="Proteomes" id="UP000265566">
    <property type="component" value="Chromosome 8"/>
</dbReference>
<dbReference type="CDD" id="cd01837">
    <property type="entry name" value="SGNH_plant_lipase_like"/>
    <property type="match status" value="1"/>
</dbReference>
<keyword evidence="3" id="KW-0442">Lipid degradation</keyword>
<dbReference type="Gene3D" id="3.40.50.1110">
    <property type="entry name" value="SGNH hydrolase"/>
    <property type="match status" value="1"/>
</dbReference>
<name>G7LA93_MEDTR</name>
<reference evidence="7" key="3">
    <citation type="submission" date="2015-04" db="UniProtKB">
        <authorList>
            <consortium name="EnsemblPlants"/>
        </authorList>
    </citation>
    <scope>IDENTIFICATION</scope>
    <source>
        <strain evidence="7">cv. Jemalong A17</strain>
    </source>
</reference>
<evidence type="ECO:0000313" key="5">
    <source>
        <dbReference type="EMBL" id="AET03684.1"/>
    </source>
</evidence>
<dbReference type="KEGG" id="mtr:11437619"/>
<keyword evidence="2 6" id="KW-0378">Hydrolase</keyword>
<dbReference type="EnsemblPlants" id="AET03684">
    <property type="protein sequence ID" value="AET03684"/>
    <property type="gene ID" value="MTR_8g074580"/>
</dbReference>
<dbReference type="AlphaFoldDB" id="G7LA93"/>
<dbReference type="EC" id="3.1.1.3" evidence="6"/>
<keyword evidence="4" id="KW-1133">Transmembrane helix</keyword>
<dbReference type="InterPro" id="IPR051058">
    <property type="entry name" value="GDSL_Est/Lipase"/>
</dbReference>
<reference evidence="5 8" key="1">
    <citation type="journal article" date="2011" name="Nature">
        <title>The Medicago genome provides insight into the evolution of rhizobial symbioses.</title>
        <authorList>
            <person name="Young N.D."/>
            <person name="Debelle F."/>
            <person name="Oldroyd G.E."/>
            <person name="Geurts R."/>
            <person name="Cannon S.B."/>
            <person name="Udvardi M.K."/>
            <person name="Benedito V.A."/>
            <person name="Mayer K.F."/>
            <person name="Gouzy J."/>
            <person name="Schoof H."/>
            <person name="Van de Peer Y."/>
            <person name="Proost S."/>
            <person name="Cook D.R."/>
            <person name="Meyers B.C."/>
            <person name="Spannagl M."/>
            <person name="Cheung F."/>
            <person name="De Mita S."/>
            <person name="Krishnakumar V."/>
            <person name="Gundlach H."/>
            <person name="Zhou S."/>
            <person name="Mudge J."/>
            <person name="Bharti A.K."/>
            <person name="Murray J.D."/>
            <person name="Naoumkina M.A."/>
            <person name="Rosen B."/>
            <person name="Silverstein K.A."/>
            <person name="Tang H."/>
            <person name="Rombauts S."/>
            <person name="Zhao P.X."/>
            <person name="Zhou P."/>
            <person name="Barbe V."/>
            <person name="Bardou P."/>
            <person name="Bechner M."/>
            <person name="Bellec A."/>
            <person name="Berger A."/>
            <person name="Berges H."/>
            <person name="Bidwell S."/>
            <person name="Bisseling T."/>
            <person name="Choisne N."/>
            <person name="Couloux A."/>
            <person name="Denny R."/>
            <person name="Deshpande S."/>
            <person name="Dai X."/>
            <person name="Doyle J.J."/>
            <person name="Dudez A.M."/>
            <person name="Farmer A.D."/>
            <person name="Fouteau S."/>
            <person name="Franken C."/>
            <person name="Gibelin C."/>
            <person name="Gish J."/>
            <person name="Goldstein S."/>
            <person name="Gonzalez A.J."/>
            <person name="Green P.J."/>
            <person name="Hallab A."/>
            <person name="Hartog M."/>
            <person name="Hua A."/>
            <person name="Humphray S.J."/>
            <person name="Jeong D.H."/>
            <person name="Jing Y."/>
            <person name="Jocker A."/>
            <person name="Kenton S.M."/>
            <person name="Kim D.J."/>
            <person name="Klee K."/>
            <person name="Lai H."/>
            <person name="Lang C."/>
            <person name="Lin S."/>
            <person name="Macmil S.L."/>
            <person name="Magdelenat G."/>
            <person name="Matthews L."/>
            <person name="McCorrison J."/>
            <person name="Monaghan E.L."/>
            <person name="Mun J.H."/>
            <person name="Najar F.Z."/>
            <person name="Nicholson C."/>
            <person name="Noirot C."/>
            <person name="O'Bleness M."/>
            <person name="Paule C.R."/>
            <person name="Poulain J."/>
            <person name="Prion F."/>
            <person name="Qin B."/>
            <person name="Qu C."/>
            <person name="Retzel E.F."/>
            <person name="Riddle C."/>
            <person name="Sallet E."/>
            <person name="Samain S."/>
            <person name="Samson N."/>
            <person name="Sanders I."/>
            <person name="Saurat O."/>
            <person name="Scarpelli C."/>
            <person name="Schiex T."/>
            <person name="Segurens B."/>
            <person name="Severin A.J."/>
            <person name="Sherrier D.J."/>
            <person name="Shi R."/>
            <person name="Sims S."/>
            <person name="Singer S.R."/>
            <person name="Sinharoy S."/>
            <person name="Sterck L."/>
            <person name="Viollet A."/>
            <person name="Wang B.B."/>
            <person name="Wang K."/>
            <person name="Wang M."/>
            <person name="Wang X."/>
            <person name="Warfsmann J."/>
            <person name="Weissenbach J."/>
            <person name="White D.D."/>
            <person name="White J.D."/>
            <person name="Wiley G.B."/>
            <person name="Wincker P."/>
            <person name="Xing Y."/>
            <person name="Yang L."/>
            <person name="Yao Z."/>
            <person name="Ying F."/>
            <person name="Zhai J."/>
            <person name="Zhou L."/>
            <person name="Zuber A."/>
            <person name="Denarie J."/>
            <person name="Dixon R.A."/>
            <person name="May G.D."/>
            <person name="Schwartz D.C."/>
            <person name="Rogers J."/>
            <person name="Quetier F."/>
            <person name="Town C.D."/>
            <person name="Roe B.A."/>
        </authorList>
    </citation>
    <scope>NUCLEOTIDE SEQUENCE [LARGE SCALE GENOMIC DNA]</scope>
    <source>
        <strain evidence="5">A17</strain>
        <strain evidence="7 8">cv. Jemalong A17</strain>
    </source>
</reference>
<dbReference type="PANTHER" id="PTHR45648:SF137">
    <property type="entry name" value="GDSL-LIKE LIPASE_ACYLHYDROLASE"/>
    <property type="match status" value="1"/>
</dbReference>
<dbReference type="InterPro" id="IPR035669">
    <property type="entry name" value="SGNH_plant_lipase-like"/>
</dbReference>
<keyword evidence="4" id="KW-0812">Transmembrane</keyword>
<dbReference type="STRING" id="3880.G7LA93"/>
<dbReference type="GO" id="GO:0004806">
    <property type="term" value="F:triacylglycerol lipase activity"/>
    <property type="evidence" value="ECO:0007669"/>
    <property type="project" value="UniProtKB-EC"/>
</dbReference>
<dbReference type="Gramene" id="rna48272">
    <property type="protein sequence ID" value="RHN41904.1"/>
    <property type="gene ID" value="gene48272"/>
</dbReference>
<evidence type="ECO:0000256" key="2">
    <source>
        <dbReference type="ARBA" id="ARBA00022801"/>
    </source>
</evidence>